<evidence type="ECO:0000313" key="3">
    <source>
        <dbReference type="Proteomes" id="UP001054945"/>
    </source>
</evidence>
<feature type="compositionally biased region" description="Low complexity" evidence="1">
    <location>
        <begin position="1"/>
        <end position="21"/>
    </location>
</feature>
<dbReference type="Proteomes" id="UP001054945">
    <property type="component" value="Unassembled WGS sequence"/>
</dbReference>
<name>A0AAV4V6U3_CAEEX</name>
<organism evidence="2 3">
    <name type="scientific">Caerostris extrusa</name>
    <name type="common">Bark spider</name>
    <name type="synonym">Caerostris bankana</name>
    <dbReference type="NCBI Taxonomy" id="172846"/>
    <lineage>
        <taxon>Eukaryota</taxon>
        <taxon>Metazoa</taxon>
        <taxon>Ecdysozoa</taxon>
        <taxon>Arthropoda</taxon>
        <taxon>Chelicerata</taxon>
        <taxon>Arachnida</taxon>
        <taxon>Araneae</taxon>
        <taxon>Araneomorphae</taxon>
        <taxon>Entelegynae</taxon>
        <taxon>Araneoidea</taxon>
        <taxon>Araneidae</taxon>
        <taxon>Caerostris</taxon>
    </lineage>
</organism>
<protein>
    <submittedName>
        <fullName evidence="2">Uncharacterized protein</fullName>
    </submittedName>
</protein>
<sequence length="127" mass="13881">MQHLSDPPLPDDTSASPSSPAGVLRRSQPPSRSCLRRRKKKSARVHRTLRFSFRQSPEHLNADAIRERRLSRPGESIRGSLDPSLDGHCARGTRTANRSHPPSKGALIRSPELATSPSSEVSSPLSS</sequence>
<feature type="compositionally biased region" description="Low complexity" evidence="1">
    <location>
        <begin position="116"/>
        <end position="127"/>
    </location>
</feature>
<gene>
    <name evidence="2" type="ORF">CEXT_128641</name>
</gene>
<feature type="compositionally biased region" description="Basic and acidic residues" evidence="1">
    <location>
        <begin position="56"/>
        <end position="72"/>
    </location>
</feature>
<evidence type="ECO:0000256" key="1">
    <source>
        <dbReference type="SAM" id="MobiDB-lite"/>
    </source>
</evidence>
<proteinExistence type="predicted"/>
<comment type="caution">
    <text evidence="2">The sequence shown here is derived from an EMBL/GenBank/DDBJ whole genome shotgun (WGS) entry which is preliminary data.</text>
</comment>
<feature type="compositionally biased region" description="Basic residues" evidence="1">
    <location>
        <begin position="34"/>
        <end position="49"/>
    </location>
</feature>
<evidence type="ECO:0000313" key="2">
    <source>
        <dbReference type="EMBL" id="GIY65448.1"/>
    </source>
</evidence>
<reference evidence="2 3" key="1">
    <citation type="submission" date="2021-06" db="EMBL/GenBank/DDBJ databases">
        <title>Caerostris extrusa draft genome.</title>
        <authorList>
            <person name="Kono N."/>
            <person name="Arakawa K."/>
        </authorList>
    </citation>
    <scope>NUCLEOTIDE SEQUENCE [LARGE SCALE GENOMIC DNA]</scope>
</reference>
<dbReference type="EMBL" id="BPLR01013992">
    <property type="protein sequence ID" value="GIY65448.1"/>
    <property type="molecule type" value="Genomic_DNA"/>
</dbReference>
<dbReference type="AlphaFoldDB" id="A0AAV4V6U3"/>
<keyword evidence="3" id="KW-1185">Reference proteome</keyword>
<feature type="region of interest" description="Disordered" evidence="1">
    <location>
        <begin position="1"/>
        <end position="127"/>
    </location>
</feature>
<accession>A0AAV4V6U3</accession>